<evidence type="ECO:0008006" key="14">
    <source>
        <dbReference type="Google" id="ProtNLM"/>
    </source>
</evidence>
<dbReference type="InterPro" id="IPR007734">
    <property type="entry name" value="Heparan_SO4_2-O-STrfase"/>
</dbReference>
<dbReference type="GO" id="GO:0008146">
    <property type="term" value="F:sulfotransferase activity"/>
    <property type="evidence" value="ECO:0007669"/>
    <property type="project" value="InterPro"/>
</dbReference>
<feature type="transmembrane region" description="Helical" evidence="11">
    <location>
        <begin position="12"/>
        <end position="31"/>
    </location>
</feature>
<dbReference type="Pfam" id="PF03567">
    <property type="entry name" value="Sulfotransfer_2"/>
    <property type="match status" value="1"/>
</dbReference>
<keyword evidence="13" id="KW-1185">Reference proteome</keyword>
<evidence type="ECO:0000256" key="10">
    <source>
        <dbReference type="SAM" id="Coils"/>
    </source>
</evidence>
<protein>
    <recommendedName>
        <fullName evidence="14">Sulfotransferase</fullName>
    </recommendedName>
</protein>
<evidence type="ECO:0000256" key="8">
    <source>
        <dbReference type="ARBA" id="ARBA00023136"/>
    </source>
</evidence>
<dbReference type="OrthoDB" id="10019582at2759"/>
<dbReference type="InterPro" id="IPR005331">
    <property type="entry name" value="Sulfotransferase"/>
</dbReference>
<evidence type="ECO:0000256" key="1">
    <source>
        <dbReference type="ARBA" id="ARBA00004323"/>
    </source>
</evidence>
<keyword evidence="5" id="KW-0735">Signal-anchor</keyword>
<evidence type="ECO:0000256" key="3">
    <source>
        <dbReference type="ARBA" id="ARBA00022679"/>
    </source>
</evidence>
<evidence type="ECO:0000313" key="13">
    <source>
        <dbReference type="Proteomes" id="UP000001307"/>
    </source>
</evidence>
<dbReference type="EMBL" id="FN653027">
    <property type="protein sequence ID" value="CBY07784.1"/>
    <property type="molecule type" value="Genomic_DNA"/>
</dbReference>
<evidence type="ECO:0000256" key="2">
    <source>
        <dbReference type="ARBA" id="ARBA00010569"/>
    </source>
</evidence>
<dbReference type="SUPFAM" id="SSF52540">
    <property type="entry name" value="P-loop containing nucleoside triphosphate hydrolases"/>
    <property type="match status" value="1"/>
</dbReference>
<evidence type="ECO:0000313" key="12">
    <source>
        <dbReference type="EMBL" id="CBY07784.1"/>
    </source>
</evidence>
<proteinExistence type="inferred from homology"/>
<keyword evidence="9" id="KW-0325">Glycoprotein</keyword>
<dbReference type="PANTHER" id="PTHR12129:SF15">
    <property type="entry name" value="URONYL 2-SULFOTRANSFERASE"/>
    <property type="match status" value="1"/>
</dbReference>
<dbReference type="GO" id="GO:0000139">
    <property type="term" value="C:Golgi membrane"/>
    <property type="evidence" value="ECO:0007669"/>
    <property type="project" value="UniProtKB-SubCell"/>
</dbReference>
<dbReference type="Proteomes" id="UP000001307">
    <property type="component" value="Unassembled WGS sequence"/>
</dbReference>
<keyword evidence="6 11" id="KW-1133">Transmembrane helix</keyword>
<evidence type="ECO:0000256" key="4">
    <source>
        <dbReference type="ARBA" id="ARBA00022692"/>
    </source>
</evidence>
<dbReference type="PANTHER" id="PTHR12129">
    <property type="entry name" value="HEPARAN SULFATE 2-O-SULFOTRANSFERASE"/>
    <property type="match status" value="1"/>
</dbReference>
<keyword evidence="3" id="KW-0808">Transferase</keyword>
<keyword evidence="10" id="KW-0175">Coiled coil</keyword>
<sequence length="340" mass="39910">MVVLRRRQLNLIRGCVFLFGLLGMLAFLYYFTEDTKEIQRKLENVLRDINEDTDNAMEAIKELEDHLEDLEIRPMPEAQFVVYNRVPKCASMSMTTLSYKLGGKNNFKVESPYEPGEKPEKTITEQREFVDFLQNQEPPYMYIRHQYYIDFSELNEDFSAAYINMIRDPIDRFESFYYFSRFGNEKGGGGNARLSDEQRNESVDECVAKRRRECTQPVWQVVPYFCGMDAECNNRHIRAVQIAKEHIEENYLFVGTLEEMNLSLGILEKLLPSFFGGARELTGTDESQNMKTQTKTLNKKKTSSETREWLKENTSLKLEYELYDFVVKRLHRAAKKLKVS</sequence>
<accession>E4X6Z3</accession>
<organism evidence="12">
    <name type="scientific">Oikopleura dioica</name>
    <name type="common">Tunicate</name>
    <dbReference type="NCBI Taxonomy" id="34765"/>
    <lineage>
        <taxon>Eukaryota</taxon>
        <taxon>Metazoa</taxon>
        <taxon>Chordata</taxon>
        <taxon>Tunicata</taxon>
        <taxon>Appendicularia</taxon>
        <taxon>Copelata</taxon>
        <taxon>Oikopleuridae</taxon>
        <taxon>Oikopleura</taxon>
    </lineage>
</organism>
<evidence type="ECO:0000256" key="6">
    <source>
        <dbReference type="ARBA" id="ARBA00022989"/>
    </source>
</evidence>
<gene>
    <name evidence="12" type="ORF">GSOID_T00003136001</name>
</gene>
<keyword evidence="8 11" id="KW-0472">Membrane</keyword>
<keyword evidence="4 11" id="KW-0812">Transmembrane</keyword>
<evidence type="ECO:0000256" key="11">
    <source>
        <dbReference type="SAM" id="Phobius"/>
    </source>
</evidence>
<dbReference type="InParanoid" id="E4X6Z3"/>
<keyword evidence="7" id="KW-0333">Golgi apparatus</keyword>
<name>E4X6Z3_OIKDI</name>
<comment type="subcellular location">
    <subcellularLocation>
        <location evidence="1">Golgi apparatus membrane</location>
        <topology evidence="1">Single-pass type II membrane protein</topology>
    </subcellularLocation>
</comment>
<dbReference type="Gene3D" id="3.40.50.300">
    <property type="entry name" value="P-loop containing nucleotide triphosphate hydrolases"/>
    <property type="match status" value="1"/>
</dbReference>
<evidence type="ECO:0000256" key="7">
    <source>
        <dbReference type="ARBA" id="ARBA00023034"/>
    </source>
</evidence>
<dbReference type="InterPro" id="IPR027417">
    <property type="entry name" value="P-loop_NTPase"/>
</dbReference>
<evidence type="ECO:0000256" key="5">
    <source>
        <dbReference type="ARBA" id="ARBA00022968"/>
    </source>
</evidence>
<reference evidence="12" key="1">
    <citation type="journal article" date="2010" name="Science">
        <title>Plasticity of animal genome architecture unmasked by rapid evolution of a pelagic tunicate.</title>
        <authorList>
            <person name="Denoeud F."/>
            <person name="Henriet S."/>
            <person name="Mungpakdee S."/>
            <person name="Aury J.M."/>
            <person name="Da Silva C."/>
            <person name="Brinkmann H."/>
            <person name="Mikhaleva J."/>
            <person name="Olsen L.C."/>
            <person name="Jubin C."/>
            <person name="Canestro C."/>
            <person name="Bouquet J.M."/>
            <person name="Danks G."/>
            <person name="Poulain J."/>
            <person name="Campsteijn C."/>
            <person name="Adamski M."/>
            <person name="Cross I."/>
            <person name="Yadetie F."/>
            <person name="Muffato M."/>
            <person name="Louis A."/>
            <person name="Butcher S."/>
            <person name="Tsagkogeorga G."/>
            <person name="Konrad A."/>
            <person name="Singh S."/>
            <person name="Jensen M.F."/>
            <person name="Cong E.H."/>
            <person name="Eikeseth-Otteraa H."/>
            <person name="Noel B."/>
            <person name="Anthouard V."/>
            <person name="Porcel B.M."/>
            <person name="Kachouri-Lafond R."/>
            <person name="Nishino A."/>
            <person name="Ugolini M."/>
            <person name="Chourrout P."/>
            <person name="Nishida H."/>
            <person name="Aasland R."/>
            <person name="Huzurbazar S."/>
            <person name="Westhof E."/>
            <person name="Delsuc F."/>
            <person name="Lehrach H."/>
            <person name="Reinhardt R."/>
            <person name="Weissenbach J."/>
            <person name="Roy S.W."/>
            <person name="Artiguenave F."/>
            <person name="Postlethwait J.H."/>
            <person name="Manak J.R."/>
            <person name="Thompson E.M."/>
            <person name="Jaillon O."/>
            <person name="Du Pasquier L."/>
            <person name="Boudinot P."/>
            <person name="Liberles D.A."/>
            <person name="Volff J.N."/>
            <person name="Philippe H."/>
            <person name="Lenhard B."/>
            <person name="Roest Crollius H."/>
            <person name="Wincker P."/>
            <person name="Chourrout D."/>
        </authorList>
    </citation>
    <scope>NUCLEOTIDE SEQUENCE [LARGE SCALE GENOMIC DNA]</scope>
</reference>
<feature type="coiled-coil region" evidence="10">
    <location>
        <begin position="46"/>
        <end position="73"/>
    </location>
</feature>
<dbReference type="AlphaFoldDB" id="E4X6Z3"/>
<evidence type="ECO:0000256" key="9">
    <source>
        <dbReference type="ARBA" id="ARBA00023180"/>
    </source>
</evidence>
<comment type="similarity">
    <text evidence="2">Belongs to the sulfotransferase 3 family.</text>
</comment>